<feature type="transmembrane region" description="Helical" evidence="1">
    <location>
        <begin position="21"/>
        <end position="41"/>
    </location>
</feature>
<dbReference type="Proteomes" id="UP000183947">
    <property type="component" value="Unassembled WGS sequence"/>
</dbReference>
<gene>
    <name evidence="2" type="ORF">SAMN02746009_00086</name>
</gene>
<sequence>MYNRPTTEERLNQTSPKTLMRYFLILMTVVYMILGVCLWVAPIPLDITPNTRRILGGVFVLYGIIRFVRIYREHFQNSSSRHDRTIR</sequence>
<proteinExistence type="predicted"/>
<dbReference type="STRING" id="1121959.SAMN02746009_00086"/>
<dbReference type="RefSeq" id="WP_073280724.1">
    <property type="nucleotide sequence ID" value="NZ_FRAS01000001.1"/>
</dbReference>
<feature type="transmembrane region" description="Helical" evidence="1">
    <location>
        <begin position="53"/>
        <end position="71"/>
    </location>
</feature>
<keyword evidence="1" id="KW-0472">Membrane</keyword>
<name>A0A1M6P147_9BACT</name>
<evidence type="ECO:0000313" key="2">
    <source>
        <dbReference type="EMBL" id="SHK01592.1"/>
    </source>
</evidence>
<protein>
    <submittedName>
        <fullName evidence="2">Uncharacterized protein</fullName>
    </submittedName>
</protein>
<keyword evidence="3" id="KW-1185">Reference proteome</keyword>
<evidence type="ECO:0000256" key="1">
    <source>
        <dbReference type="SAM" id="Phobius"/>
    </source>
</evidence>
<keyword evidence="1" id="KW-1133">Transmembrane helix</keyword>
<dbReference type="OrthoDB" id="853311at2"/>
<keyword evidence="1" id="KW-0812">Transmembrane</keyword>
<dbReference type="AlphaFoldDB" id="A0A1M6P147"/>
<organism evidence="2 3">
    <name type="scientific">Hymenobacter psychrotolerans DSM 18569</name>
    <dbReference type="NCBI Taxonomy" id="1121959"/>
    <lineage>
        <taxon>Bacteria</taxon>
        <taxon>Pseudomonadati</taxon>
        <taxon>Bacteroidota</taxon>
        <taxon>Cytophagia</taxon>
        <taxon>Cytophagales</taxon>
        <taxon>Hymenobacteraceae</taxon>
        <taxon>Hymenobacter</taxon>
    </lineage>
</organism>
<reference evidence="3" key="1">
    <citation type="submission" date="2016-11" db="EMBL/GenBank/DDBJ databases">
        <authorList>
            <person name="Varghese N."/>
            <person name="Submissions S."/>
        </authorList>
    </citation>
    <scope>NUCLEOTIDE SEQUENCE [LARGE SCALE GENOMIC DNA]</scope>
    <source>
        <strain evidence="3">DSM 18569</strain>
    </source>
</reference>
<accession>A0A1M6P147</accession>
<dbReference type="EMBL" id="FRAS01000001">
    <property type="protein sequence ID" value="SHK01592.1"/>
    <property type="molecule type" value="Genomic_DNA"/>
</dbReference>
<evidence type="ECO:0000313" key="3">
    <source>
        <dbReference type="Proteomes" id="UP000183947"/>
    </source>
</evidence>